<accession>A0ABN5PKE6</accession>
<gene>
    <name evidence="1" type="ORF">D1115_22255</name>
</gene>
<reference evidence="1 2" key="1">
    <citation type="submission" date="2018-08" db="EMBL/GenBank/DDBJ databases">
        <title>Genomic taxonomy of the Vibrionaceae family.</title>
        <authorList>
            <person name="Gomez-Gil B."/>
            <person name="Tanaka M."/>
            <person name="Sawabe T."/>
            <person name="Enciso-Ibarra K."/>
        </authorList>
    </citation>
    <scope>NUCLEOTIDE SEQUENCE [LARGE SCALE GENOMIC DNA]</scope>
    <source>
        <strain evidence="1 2">CAIM 1831</strain>
    </source>
</reference>
<dbReference type="EMBL" id="CP032094">
    <property type="protein sequence ID" value="AXY03570.1"/>
    <property type="molecule type" value="Genomic_DNA"/>
</dbReference>
<evidence type="ECO:0000313" key="1">
    <source>
        <dbReference type="EMBL" id="AXY03570.1"/>
    </source>
</evidence>
<sequence>MYLALMGLNMNTYMNVLNWTDEQIPHRLWIEKQEDDTTRLCMKIVKDSEPEMLYLNLEASQTCILNAWQGSAFPVTDAFDDGCVYSQVRSLLNLPQGCVLWSLTHVLLPDGKKISTDKLGFIPGMRQHNGHLISV</sequence>
<name>A0ABN5PKE6_9VIBR</name>
<keyword evidence="2" id="KW-1185">Reference proteome</keyword>
<proteinExistence type="predicted"/>
<evidence type="ECO:0000313" key="2">
    <source>
        <dbReference type="Proteomes" id="UP000262832"/>
    </source>
</evidence>
<protein>
    <submittedName>
        <fullName evidence="1">Uncharacterized protein</fullName>
    </submittedName>
</protein>
<dbReference type="Proteomes" id="UP000262832">
    <property type="component" value="Chromosome II"/>
</dbReference>
<organism evidence="1 2">
    <name type="scientific">Vibrio alfacsensis</name>
    <dbReference type="NCBI Taxonomy" id="1074311"/>
    <lineage>
        <taxon>Bacteria</taxon>
        <taxon>Pseudomonadati</taxon>
        <taxon>Pseudomonadota</taxon>
        <taxon>Gammaproteobacteria</taxon>
        <taxon>Vibrionales</taxon>
        <taxon>Vibrionaceae</taxon>
        <taxon>Vibrio</taxon>
    </lineage>
</organism>